<evidence type="ECO:0000313" key="2">
    <source>
        <dbReference type="Proteomes" id="UP000287247"/>
    </source>
</evidence>
<dbReference type="PANTHER" id="PTHR40455">
    <property type="entry name" value="ANTITOXIN HIGA"/>
    <property type="match status" value="1"/>
</dbReference>
<dbReference type="GO" id="GO:0006355">
    <property type="term" value="P:regulation of DNA-templated transcription"/>
    <property type="evidence" value="ECO:0007669"/>
    <property type="project" value="InterPro"/>
</dbReference>
<protein>
    <submittedName>
        <fullName evidence="1">Transcriptional regulator</fullName>
    </submittedName>
</protein>
<dbReference type="RefSeq" id="WP_124973953.1">
    <property type="nucleotide sequence ID" value="NZ_BDQK01000005.1"/>
</dbReference>
<evidence type="ECO:0000313" key="1">
    <source>
        <dbReference type="EMBL" id="GBF79817.1"/>
    </source>
</evidence>
<comment type="caution">
    <text evidence="1">The sequence shown here is derived from an EMBL/GenBank/DDBJ whole genome shotgun (WGS) entry which is preliminary data.</text>
</comment>
<dbReference type="PANTHER" id="PTHR40455:SF1">
    <property type="entry name" value="ANTITOXIN HIGA"/>
    <property type="match status" value="1"/>
</dbReference>
<reference evidence="2" key="1">
    <citation type="submission" date="2017-05" db="EMBL/GenBank/DDBJ databases">
        <title>Physiological properties and genetic analysis related to exopolysaccharide production of fresh-water unicellular cyanobacterium Aphanothece sacrum, Suizenji Nori, that has been cultured as a food source in Japan.</title>
        <authorList>
            <person name="Kanesaki Y."/>
            <person name="Yoshikawa S."/>
            <person name="Ohki K."/>
        </authorList>
    </citation>
    <scope>NUCLEOTIDE SEQUENCE [LARGE SCALE GENOMIC DNA]</scope>
    <source>
        <strain evidence="2">FPU1</strain>
    </source>
</reference>
<dbReference type="EMBL" id="BDQK01000005">
    <property type="protein sequence ID" value="GBF79817.1"/>
    <property type="molecule type" value="Genomic_DNA"/>
</dbReference>
<keyword evidence="2" id="KW-1185">Reference proteome</keyword>
<dbReference type="AlphaFoldDB" id="A0A401IEV1"/>
<gene>
    <name evidence="1" type="ORF">AsFPU1_1217</name>
</gene>
<dbReference type="InterPro" id="IPR039060">
    <property type="entry name" value="Antitox_HigA"/>
</dbReference>
<sequence>MITQDYTHLLTQVQPKPIHTEQEKKKMLEQVDRLMAIDENELTSEEGDLLELLAILIEDYESKTVKMPQKASPNDILIELMGNHDLKQKDLLDIFGSKGIISEVVNHKRTISKSQAKALGERFNVSPALFI</sequence>
<proteinExistence type="predicted"/>
<accession>A0A401IEV1</accession>
<dbReference type="Gene3D" id="1.10.260.40">
    <property type="entry name" value="lambda repressor-like DNA-binding domains"/>
    <property type="match status" value="1"/>
</dbReference>
<dbReference type="Proteomes" id="UP000287247">
    <property type="component" value="Unassembled WGS sequence"/>
</dbReference>
<dbReference type="GO" id="GO:0001046">
    <property type="term" value="F:core promoter sequence-specific DNA binding"/>
    <property type="evidence" value="ECO:0007669"/>
    <property type="project" value="TreeGrafter"/>
</dbReference>
<dbReference type="OrthoDB" id="426919at2"/>
<organism evidence="1 2">
    <name type="scientific">Aphanothece sacrum FPU1</name>
    <dbReference type="NCBI Taxonomy" id="1920663"/>
    <lineage>
        <taxon>Bacteria</taxon>
        <taxon>Bacillati</taxon>
        <taxon>Cyanobacteriota</taxon>
        <taxon>Cyanophyceae</taxon>
        <taxon>Oscillatoriophycideae</taxon>
        <taxon>Chroococcales</taxon>
        <taxon>Aphanothecaceae</taxon>
        <taxon>Aphanothece</taxon>
    </lineage>
</organism>
<name>A0A401IEV1_APHSA</name>
<dbReference type="InterPro" id="IPR010982">
    <property type="entry name" value="Lambda_DNA-bd_dom_sf"/>
</dbReference>